<reference evidence="1 2" key="2">
    <citation type="journal article" date="2011" name="J. Bacteriol.">
        <title>Complete genome sequence of a carbon monoxide-utilizing acetogen, Eubacterium limosum KIST612.</title>
        <authorList>
            <person name="Roh H."/>
            <person name="Ko H.J."/>
            <person name="Kim D."/>
            <person name="Choi D.G."/>
            <person name="Park S."/>
            <person name="Kim S."/>
            <person name="Chang I.S."/>
            <person name="Choi I.G."/>
        </authorList>
    </citation>
    <scope>NUCLEOTIDE SEQUENCE [LARGE SCALE GENOMIC DNA]</scope>
    <source>
        <strain evidence="1 2">KIST612</strain>
    </source>
</reference>
<dbReference type="EMBL" id="CP002273">
    <property type="protein sequence ID" value="ADO39105.1"/>
    <property type="molecule type" value="Genomic_DNA"/>
</dbReference>
<reference key="1">
    <citation type="submission" date="2010-09" db="EMBL/GenBank/DDBJ databases">
        <authorList>
            <person name="Roh H."/>
            <person name="Ko H.-J."/>
            <person name="Kim D."/>
            <person name="Choi D.G."/>
            <person name="Park S."/>
            <person name="Kim S."/>
            <person name="Kim K.H."/>
            <person name="Chang I.S."/>
            <person name="Choi I.-G."/>
        </authorList>
    </citation>
    <scope>NUCLEOTIDE SEQUENCE</scope>
    <source>
        <strain>KIST612</strain>
    </source>
</reference>
<evidence type="ECO:0000313" key="1">
    <source>
        <dbReference type="EMBL" id="ADO39105.1"/>
    </source>
</evidence>
<sequence length="44" mass="4889">MGGKKMFSGGRRGIFKDCRNQGTLTSELRWLCGIPKKNPLTAFS</sequence>
<name>E3GQ56_9FIRM</name>
<dbReference type="HOGENOM" id="CLU_3216406_0_0_9"/>
<organism evidence="1 2">
    <name type="scientific">Eubacterium callanderi</name>
    <dbReference type="NCBI Taxonomy" id="53442"/>
    <lineage>
        <taxon>Bacteria</taxon>
        <taxon>Bacillati</taxon>
        <taxon>Bacillota</taxon>
        <taxon>Clostridia</taxon>
        <taxon>Eubacteriales</taxon>
        <taxon>Eubacteriaceae</taxon>
        <taxon>Eubacterium</taxon>
    </lineage>
</organism>
<accession>E3GQ56</accession>
<dbReference type="Proteomes" id="UP000006873">
    <property type="component" value="Chromosome"/>
</dbReference>
<protein>
    <submittedName>
        <fullName evidence="1">Uncharacterized protein</fullName>
    </submittedName>
</protein>
<gene>
    <name evidence="1" type="ordered locus">ELI_4163</name>
</gene>
<proteinExistence type="predicted"/>
<keyword evidence="2" id="KW-1185">Reference proteome</keyword>
<evidence type="ECO:0000313" key="2">
    <source>
        <dbReference type="Proteomes" id="UP000006873"/>
    </source>
</evidence>
<dbReference type="KEGG" id="elm:ELI_4163"/>
<dbReference type="AlphaFoldDB" id="E3GQ56"/>